<sequence length="70" mass="8013">MKRLWLLLVSLSLLATRAGRGAVLERVLTPQVTDAHCTVQARSQSVRDPHRRERYGVPPGRPDPDYDDYR</sequence>
<comment type="caution">
    <text evidence="3">The sequence shown here is derived from an EMBL/GenBank/DDBJ whole genome shotgun (WGS) entry which is preliminary data.</text>
</comment>
<feature type="chain" id="PRO_5046658068" evidence="2">
    <location>
        <begin position="22"/>
        <end position="70"/>
    </location>
</feature>
<dbReference type="EMBL" id="JADBEF010000001">
    <property type="protein sequence ID" value="MBE1560194.1"/>
    <property type="molecule type" value="Genomic_DNA"/>
</dbReference>
<feature type="compositionally biased region" description="Basic and acidic residues" evidence="1">
    <location>
        <begin position="45"/>
        <end position="55"/>
    </location>
</feature>
<evidence type="ECO:0000256" key="2">
    <source>
        <dbReference type="SAM" id="SignalP"/>
    </source>
</evidence>
<dbReference type="RefSeq" id="WP_192775311.1">
    <property type="nucleotide sequence ID" value="NZ_BAAASY010000029.1"/>
</dbReference>
<keyword evidence="2" id="KW-0732">Signal</keyword>
<reference evidence="3 4" key="1">
    <citation type="submission" date="2020-10" db="EMBL/GenBank/DDBJ databases">
        <title>Sequencing the genomes of 1000 actinobacteria strains.</title>
        <authorList>
            <person name="Klenk H.-P."/>
        </authorList>
    </citation>
    <scope>NUCLEOTIDE SEQUENCE [LARGE SCALE GENOMIC DNA]</scope>
    <source>
        <strain evidence="3 4">DSM 43748</strain>
    </source>
</reference>
<dbReference type="Proteomes" id="UP000661607">
    <property type="component" value="Unassembled WGS sequence"/>
</dbReference>
<keyword evidence="4" id="KW-1185">Reference proteome</keyword>
<protein>
    <submittedName>
        <fullName evidence="3">Uncharacterized protein</fullName>
    </submittedName>
</protein>
<name>A0ABR9KDV5_9ACTN</name>
<accession>A0ABR9KDV5</accession>
<organism evidence="3 4">
    <name type="scientific">Nonomuraea africana</name>
    <dbReference type="NCBI Taxonomy" id="46171"/>
    <lineage>
        <taxon>Bacteria</taxon>
        <taxon>Bacillati</taxon>
        <taxon>Actinomycetota</taxon>
        <taxon>Actinomycetes</taxon>
        <taxon>Streptosporangiales</taxon>
        <taxon>Streptosporangiaceae</taxon>
        <taxon>Nonomuraea</taxon>
    </lineage>
</organism>
<evidence type="ECO:0000256" key="1">
    <source>
        <dbReference type="SAM" id="MobiDB-lite"/>
    </source>
</evidence>
<proteinExistence type="predicted"/>
<feature type="region of interest" description="Disordered" evidence="1">
    <location>
        <begin position="38"/>
        <end position="70"/>
    </location>
</feature>
<evidence type="ECO:0000313" key="4">
    <source>
        <dbReference type="Proteomes" id="UP000661607"/>
    </source>
</evidence>
<evidence type="ECO:0000313" key="3">
    <source>
        <dbReference type="EMBL" id="MBE1560194.1"/>
    </source>
</evidence>
<gene>
    <name evidence="3" type="ORF">H4W81_002973</name>
</gene>
<feature type="signal peptide" evidence="2">
    <location>
        <begin position="1"/>
        <end position="21"/>
    </location>
</feature>